<dbReference type="InterPro" id="IPR011989">
    <property type="entry name" value="ARM-like"/>
</dbReference>
<evidence type="ECO:0000256" key="1">
    <source>
        <dbReference type="ARBA" id="ARBA00004123"/>
    </source>
</evidence>
<dbReference type="InterPro" id="IPR040709">
    <property type="entry name" value="Importin_rep_1"/>
</dbReference>
<dbReference type="OrthoDB" id="2016913at2759"/>
<evidence type="ECO:0000256" key="3">
    <source>
        <dbReference type="ARBA" id="ARBA00011422"/>
    </source>
</evidence>
<dbReference type="Proteomes" id="UP000053477">
    <property type="component" value="Unassembled WGS sequence"/>
</dbReference>
<proteinExistence type="inferred from homology"/>
<dbReference type="Pfam" id="PF18806">
    <property type="entry name" value="Importin_rep_3"/>
    <property type="match status" value="1"/>
</dbReference>
<dbReference type="Pfam" id="PF03810">
    <property type="entry name" value="IBN_N"/>
    <property type="match status" value="1"/>
</dbReference>
<dbReference type="InterPro" id="IPR057942">
    <property type="entry name" value="TPR_TNPO3_IPO13_3rd"/>
</dbReference>
<evidence type="ECO:0000256" key="4">
    <source>
        <dbReference type="ARBA" id="ARBA00016020"/>
    </source>
</evidence>
<evidence type="ECO:0000256" key="5">
    <source>
        <dbReference type="ARBA" id="ARBA00022448"/>
    </source>
</evidence>
<dbReference type="Gene3D" id="1.25.10.10">
    <property type="entry name" value="Leucine-rich Repeat Variant"/>
    <property type="match status" value="1"/>
</dbReference>
<comment type="similarity">
    <text evidence="2">Belongs to the importin beta family.</text>
</comment>
<dbReference type="STRING" id="27342.A0A0H2SHU6"/>
<evidence type="ECO:0000256" key="6">
    <source>
        <dbReference type="ARBA" id="ARBA00022737"/>
    </source>
</evidence>
<dbReference type="PANTHER" id="PTHR12363:SF33">
    <property type="entry name" value="IMPORTIN-13"/>
    <property type="match status" value="1"/>
</dbReference>
<comment type="subunit">
    <text evidence="3">Interacts with UBC9, RAN, RBM8A, eIF-1A and PAX6.</text>
</comment>
<dbReference type="Pfam" id="PF08389">
    <property type="entry name" value="Xpo1"/>
    <property type="match status" value="1"/>
</dbReference>
<sequence length="992" mass="110098">MSPFSFLPQVSKVDTDHVIYLIQSAFDPELNTDQQRQRQQELHQAQKRYEAWGLVVPLLEHPDPNVQFFGAHTLQVKINRDWDNFPKSHSTDFRDALLQMVTQCIATGRAKVTLRKLFVALTALALKLAPEHPSQWPDWILSVVTILSGGGAPPEYLLEFLEIAAEEYGSSDLIPTKKARMEQSIMDAVPIVMQATSASLAKSTPSEAEKQAAFKCLAAWAPLLRADEITSCVPMLIQLLSSESTFVGASDVLQEILLSSAISDGAGSKSVTEPLLDYLQQGGVVIVQQMETSGFVDEIAHSLCKLLCALGDHSTSYIALHITELKVQAFLKLIFSFTALPGYFGVDEEESEMTMSFWYLLQETLWNVDFPEVVTPGQDQWAVATALYKELVLVLRRKVAWPERSVLAKWTKDQRDSFQVYRRDAGDTLINAYYVLKKDLFQPFLEELTKVLTSPKPSWEDVEAILHCINSVQEAVELDENPYLETVFSADVLGKLPSTGSDRVRVTALNLIGSYATWFTIHVDNRMLLNVVDYVVKALDEPSLCLTAATALRDLCDTNRTKLAAHIDAFGQLHSRIDNIPDSERTKVVQSISSVIQALPPVQEIQPIEAILNPVIAKLATALSTTNNQLPDELRNNIILQIQTLSGCAKGLTRTSDVLFAFDDSPEAKAELAQLMQARKDQRIQALRDKILMCIEVTMTAWSTDASTADALSDLFKSITALPADMTLVSLPPGPLLSLVCGAIQQGPNGVWLSLASKFINQLDPPSLLVSKESIPADEAKRIVLDALPRIIDPSLKFFLIENAMRENTEVVRDFFNCIEIEIRHFPRILFEMGEERLDALMTCATRSLELQERYSIVSACSFMIQLIMKTMSNDSLAPLARPLLQRHGRNILHALLCGLAGLSPASTVQNLIELLATMNSRLAEECKVWIPEVLYALDFVPSKASIDTKQRFVQTIVGSKSLKKVRDAAQHFSLVAKGLEGSSFGYSSISM</sequence>
<keyword evidence="12" id="KW-1185">Reference proteome</keyword>
<comment type="subcellular location">
    <subcellularLocation>
        <location evidence="1">Nucleus</location>
    </subcellularLocation>
</comment>
<dbReference type="InterPro" id="IPR040520">
    <property type="entry name" value="Importin_rep_3"/>
</dbReference>
<protein>
    <recommendedName>
        <fullName evidence="4">Importin-13</fullName>
    </recommendedName>
</protein>
<feature type="domain" description="Importin N-terminal" evidence="9">
    <location>
        <begin position="39"/>
        <end position="102"/>
    </location>
</feature>
<dbReference type="EMBL" id="KQ085913">
    <property type="protein sequence ID" value="KLO16646.1"/>
    <property type="molecule type" value="Genomic_DNA"/>
</dbReference>
<dbReference type="GO" id="GO:0006606">
    <property type="term" value="P:protein import into nucleus"/>
    <property type="evidence" value="ECO:0007669"/>
    <property type="project" value="TreeGrafter"/>
</dbReference>
<evidence type="ECO:0000259" key="9">
    <source>
        <dbReference type="Pfam" id="PF03810"/>
    </source>
</evidence>
<dbReference type="SUPFAM" id="SSF48371">
    <property type="entry name" value="ARM repeat"/>
    <property type="match status" value="1"/>
</dbReference>
<name>A0A0H2SHU6_9AGAM</name>
<dbReference type="GO" id="GO:0005634">
    <property type="term" value="C:nucleus"/>
    <property type="evidence" value="ECO:0007669"/>
    <property type="project" value="UniProtKB-SubCell"/>
</dbReference>
<feature type="domain" description="Exportin-1/Importin-beta-like" evidence="10">
    <location>
        <begin position="113"/>
        <end position="253"/>
    </location>
</feature>
<accession>A0A0H2SHU6</accession>
<keyword evidence="5" id="KW-0813">Transport</keyword>
<dbReference type="GO" id="GO:0005737">
    <property type="term" value="C:cytoplasm"/>
    <property type="evidence" value="ECO:0007669"/>
    <property type="project" value="TreeGrafter"/>
</dbReference>
<dbReference type="GO" id="GO:0031267">
    <property type="term" value="F:small GTPase binding"/>
    <property type="evidence" value="ECO:0007669"/>
    <property type="project" value="InterPro"/>
</dbReference>
<dbReference type="InterPro" id="IPR051345">
    <property type="entry name" value="Importin_beta-like_NTR"/>
</dbReference>
<gene>
    <name evidence="11" type="ORF">SCHPADRAFT_913972</name>
</gene>
<dbReference type="Pfam" id="PF24140">
    <property type="entry name" value="TPR_TNPO3_IPO13_3rd"/>
    <property type="match status" value="1"/>
</dbReference>
<evidence type="ECO:0000313" key="12">
    <source>
        <dbReference type="Proteomes" id="UP000053477"/>
    </source>
</evidence>
<dbReference type="InterPro" id="IPR016024">
    <property type="entry name" value="ARM-type_fold"/>
</dbReference>
<keyword evidence="6" id="KW-0677">Repeat</keyword>
<dbReference type="FunCoup" id="A0A0H2SHU6">
    <property type="interactions" value="208"/>
</dbReference>
<evidence type="ECO:0000256" key="7">
    <source>
        <dbReference type="ARBA" id="ARBA00022927"/>
    </source>
</evidence>
<evidence type="ECO:0000313" key="11">
    <source>
        <dbReference type="EMBL" id="KLO16646.1"/>
    </source>
</evidence>
<evidence type="ECO:0000256" key="2">
    <source>
        <dbReference type="ARBA" id="ARBA00007991"/>
    </source>
</evidence>
<dbReference type="InParanoid" id="A0A0H2SHU6"/>
<dbReference type="InterPro" id="IPR001494">
    <property type="entry name" value="Importin-beta_N"/>
</dbReference>
<organism evidence="11 12">
    <name type="scientific">Schizopora paradoxa</name>
    <dbReference type="NCBI Taxonomy" id="27342"/>
    <lineage>
        <taxon>Eukaryota</taxon>
        <taxon>Fungi</taxon>
        <taxon>Dikarya</taxon>
        <taxon>Basidiomycota</taxon>
        <taxon>Agaricomycotina</taxon>
        <taxon>Agaricomycetes</taxon>
        <taxon>Hymenochaetales</taxon>
        <taxon>Schizoporaceae</taxon>
        <taxon>Schizopora</taxon>
    </lineage>
</organism>
<reference evidence="11 12" key="1">
    <citation type="submission" date="2015-04" db="EMBL/GenBank/DDBJ databases">
        <title>Complete genome sequence of Schizopora paradoxa KUC8140, a cosmopolitan wood degrader in East Asia.</title>
        <authorList>
            <consortium name="DOE Joint Genome Institute"/>
            <person name="Min B."/>
            <person name="Park H."/>
            <person name="Jang Y."/>
            <person name="Kim J.-J."/>
            <person name="Kim K.H."/>
            <person name="Pangilinan J."/>
            <person name="Lipzen A."/>
            <person name="Riley R."/>
            <person name="Grigoriev I.V."/>
            <person name="Spatafora J.W."/>
            <person name="Choi I.-G."/>
        </authorList>
    </citation>
    <scope>NUCLEOTIDE SEQUENCE [LARGE SCALE GENOMIC DNA]</scope>
    <source>
        <strain evidence="11 12">KUC8140</strain>
    </source>
</reference>
<keyword evidence="7" id="KW-0653">Protein transport</keyword>
<evidence type="ECO:0000256" key="8">
    <source>
        <dbReference type="ARBA" id="ARBA00023242"/>
    </source>
</evidence>
<dbReference type="AlphaFoldDB" id="A0A0H2SHU6"/>
<keyword evidence="8" id="KW-0539">Nucleus</keyword>
<evidence type="ECO:0000259" key="10">
    <source>
        <dbReference type="Pfam" id="PF08389"/>
    </source>
</evidence>
<dbReference type="Pfam" id="PF18773">
    <property type="entry name" value="Importin_rep"/>
    <property type="match status" value="1"/>
</dbReference>
<dbReference type="InterPro" id="IPR013598">
    <property type="entry name" value="Exportin-1/Importin-b-like"/>
</dbReference>
<dbReference type="PANTHER" id="PTHR12363">
    <property type="entry name" value="TRANSPORTIN 3 AND IMPORTIN 13"/>
    <property type="match status" value="1"/>
</dbReference>